<evidence type="ECO:0000256" key="1">
    <source>
        <dbReference type="SAM" id="MobiDB-lite"/>
    </source>
</evidence>
<comment type="caution">
    <text evidence="4">The sequence shown here is derived from an EMBL/GenBank/DDBJ whole genome shotgun (WGS) entry which is preliminary data.</text>
</comment>
<gene>
    <name evidence="4" type="ORF">HANVADRAFT_52080</name>
</gene>
<organism evidence="4 5">
    <name type="scientific">Hanseniaspora valbyensis NRRL Y-1626</name>
    <dbReference type="NCBI Taxonomy" id="766949"/>
    <lineage>
        <taxon>Eukaryota</taxon>
        <taxon>Fungi</taxon>
        <taxon>Dikarya</taxon>
        <taxon>Ascomycota</taxon>
        <taxon>Saccharomycotina</taxon>
        <taxon>Saccharomycetes</taxon>
        <taxon>Saccharomycodales</taxon>
        <taxon>Saccharomycodaceae</taxon>
        <taxon>Hanseniaspora</taxon>
    </lineage>
</organism>
<dbReference type="PANTHER" id="PTHR13335:SF1">
    <property type="entry name" value="TARGET OF RAPAMYCIN COMPLEX 2 SUBUNIT MAPKAP1"/>
    <property type="match status" value="1"/>
</dbReference>
<feature type="domain" description="AVO1/Sin1 ubiquitin-like" evidence="3">
    <location>
        <begin position="863"/>
        <end position="946"/>
    </location>
</feature>
<dbReference type="Pfam" id="PF16979">
    <property type="entry name" value="SIN1_PH"/>
    <property type="match status" value="1"/>
</dbReference>
<dbReference type="Pfam" id="PF23164">
    <property type="entry name" value="UBL_AVO1"/>
    <property type="match status" value="1"/>
</dbReference>
<dbReference type="AlphaFoldDB" id="A0A1B7TFX2"/>
<keyword evidence="5" id="KW-1185">Reference proteome</keyword>
<feature type="region of interest" description="Disordered" evidence="1">
    <location>
        <begin position="994"/>
        <end position="1026"/>
    </location>
</feature>
<feature type="region of interest" description="Disordered" evidence="1">
    <location>
        <begin position="368"/>
        <end position="418"/>
    </location>
</feature>
<evidence type="ECO:0000259" key="3">
    <source>
        <dbReference type="Pfam" id="PF23164"/>
    </source>
</evidence>
<dbReference type="Gene3D" id="2.30.29.30">
    <property type="entry name" value="Pleckstrin-homology domain (PH domain)/Phosphotyrosine-binding domain (PTB)"/>
    <property type="match status" value="1"/>
</dbReference>
<dbReference type="GO" id="GO:0031932">
    <property type="term" value="C:TORC2 complex"/>
    <property type="evidence" value="ECO:0007669"/>
    <property type="project" value="InterPro"/>
</dbReference>
<name>A0A1B7TFX2_9ASCO</name>
<feature type="region of interest" description="Disordered" evidence="1">
    <location>
        <begin position="506"/>
        <end position="540"/>
    </location>
</feature>
<dbReference type="InterPro" id="IPR031313">
    <property type="entry name" value="Sin1_PH_dom"/>
</dbReference>
<dbReference type="InterPro" id="IPR011993">
    <property type="entry name" value="PH-like_dom_sf"/>
</dbReference>
<dbReference type="Proteomes" id="UP000092321">
    <property type="component" value="Unassembled WGS sequence"/>
</dbReference>
<dbReference type="GO" id="GO:0005886">
    <property type="term" value="C:plasma membrane"/>
    <property type="evidence" value="ECO:0007669"/>
    <property type="project" value="TreeGrafter"/>
</dbReference>
<dbReference type="PANTHER" id="PTHR13335">
    <property type="entry name" value="TARGET OF RAPAMYCIN COMPLEX 2 SUBUNIT MAPKAP1"/>
    <property type="match status" value="1"/>
</dbReference>
<dbReference type="InterPro" id="IPR008828">
    <property type="entry name" value="Sin1/Avo1"/>
</dbReference>
<reference evidence="5" key="1">
    <citation type="journal article" date="2016" name="Proc. Natl. Acad. Sci. U.S.A.">
        <title>Comparative genomics of biotechnologically important yeasts.</title>
        <authorList>
            <person name="Riley R."/>
            <person name="Haridas S."/>
            <person name="Wolfe K.H."/>
            <person name="Lopes M.R."/>
            <person name="Hittinger C.T."/>
            <person name="Goeker M."/>
            <person name="Salamov A.A."/>
            <person name="Wisecaver J.H."/>
            <person name="Long T.M."/>
            <person name="Calvey C.H."/>
            <person name="Aerts A.L."/>
            <person name="Barry K.W."/>
            <person name="Choi C."/>
            <person name="Clum A."/>
            <person name="Coughlan A.Y."/>
            <person name="Deshpande S."/>
            <person name="Douglass A.P."/>
            <person name="Hanson S.J."/>
            <person name="Klenk H.-P."/>
            <person name="LaButti K.M."/>
            <person name="Lapidus A."/>
            <person name="Lindquist E.A."/>
            <person name="Lipzen A.M."/>
            <person name="Meier-Kolthoff J.P."/>
            <person name="Ohm R.A."/>
            <person name="Otillar R.P."/>
            <person name="Pangilinan J.L."/>
            <person name="Peng Y."/>
            <person name="Rokas A."/>
            <person name="Rosa C.A."/>
            <person name="Scheuner C."/>
            <person name="Sibirny A.A."/>
            <person name="Slot J.C."/>
            <person name="Stielow J.B."/>
            <person name="Sun H."/>
            <person name="Kurtzman C.P."/>
            <person name="Blackwell M."/>
            <person name="Grigoriev I.V."/>
            <person name="Jeffries T.W."/>
        </authorList>
    </citation>
    <scope>NUCLEOTIDE SEQUENCE [LARGE SCALE GENOMIC DNA]</scope>
    <source>
        <strain evidence="5">NRRL Y-1626</strain>
    </source>
</reference>
<feature type="compositionally biased region" description="Acidic residues" evidence="1">
    <location>
        <begin position="368"/>
        <end position="391"/>
    </location>
</feature>
<dbReference type="InterPro" id="IPR056385">
    <property type="entry name" value="UBL_AVO1/Sin1"/>
</dbReference>
<dbReference type="OrthoDB" id="241990at2759"/>
<sequence length="1194" mass="136726">MDEVYLINKLRASFLKNSDEISNIRVLSPYKIDENGNNDDQRYSALSSLYVDENTGKDYLKIIKSPPINDDYFLVVAENSHGKKNNKHKDTDLLQHLSLDIYNNNENNDSYANQYENSLTNPNFIKNTNIFTTNELTPEASILSGNEDDLVKFEEDENSLTNVKNTISNGDNKTSHSLASNIKKKVSRRISSASSMANNELHSINSKLSKGNSRLRLSKISDLFHKSPKMHIHNDNDKMSIFTNDDLISNRSSRRLFQTRSKSASFYGDDLASIASSRNGSLSRRSSEILRKGVSSLYKKKYSSDIPEESSSSKKKNYFSRHFFRSKSDNSLHNGKKADMTRSTSNMFLENMMYTDQLFRDGEIPENFEEEEEDDDDDDDDDNKEDNDDKYEDNSGFKKGDGLAKTHDSDNETINSSKMSNYKKMSSFTKDFSRKNQTGSSISLSNSVTHEDHIFNFKKISKKFLPSNNNNNEVTVEKKNSINNNSSSNYNNNRSSSVILDHSYRENNEPKTSEQTSTTEAVSKKANLAKSNKDTKEAPYPDLMELGSFIEDNNDLNSMLELNYNTPSVQEIRGVEIANSNLKNHTVNSAFTLSTNKNSKSIDASSKSNDSNQITGVNERYYGDLASSFGESLIDSDFEFEKDHIENSIPSHSDFIENNVANDINGSDDKLKLPDTETDGNLNLQEDLFKKIDFSESPKEINLPKPSKLTPLLHKSKANTNSSQNNYESILASGNDGMEIFCYLNGNPKPIQLNISKIQKIINFQLLQLILFRFDQVDDIDEYILRIVDEDGFPFEGDFGILSREGIFERNLMMEELVACKTDDPEIIRANKIEREKIESTITSSNYNNKNNSEPFNNIQNNTVNVSVYGKPNTSSVNIDNLDSVGELVSRYCLQRDLDPKKYYLKFKDDKFYLDKNEMLVDVLNQKDKTLQVITVKESRQLNFRKLKHLKKHIDLDEEMENEEYSYSQKDDTHTMAPFTLKNDGKFLPIGVSRKQTKKIAQPPTKNKNKKQDNKQDPTIQEPINNTTLFNSTFDNRNNNYGMNGLPLNLTEVYYKYTVFRRQHQKVSLLNNKQLKTLAIDGDFIYLVDNDTAPGLLNNGSDNQTTNNGSHWYDQQHYQNGSNYHYNSQSRTKTFHISQLIKIEKSNKNKLHFKIKFIRVHGPKSYYFEALTSADREEIVYKLSTLKSIYNRNK</sequence>
<feature type="domain" description="SIN1-type PH" evidence="2">
    <location>
        <begin position="1053"/>
        <end position="1186"/>
    </location>
</feature>
<feature type="compositionally biased region" description="Basic and acidic residues" evidence="1">
    <location>
        <begin position="392"/>
        <end position="410"/>
    </location>
</feature>
<dbReference type="GO" id="GO:0005546">
    <property type="term" value="F:phosphatidylinositol-4,5-bisphosphate binding"/>
    <property type="evidence" value="ECO:0007669"/>
    <property type="project" value="TreeGrafter"/>
</dbReference>
<evidence type="ECO:0000313" key="4">
    <source>
        <dbReference type="EMBL" id="OBA27633.1"/>
    </source>
</evidence>
<dbReference type="EMBL" id="LXPE01000007">
    <property type="protein sequence ID" value="OBA27633.1"/>
    <property type="molecule type" value="Genomic_DNA"/>
</dbReference>
<protein>
    <submittedName>
        <fullName evidence="4">Uncharacterized protein</fullName>
    </submittedName>
</protein>
<accession>A0A1B7TFX2</accession>
<dbReference type="GO" id="GO:0038203">
    <property type="term" value="P:TORC2 signaling"/>
    <property type="evidence" value="ECO:0007669"/>
    <property type="project" value="TreeGrafter"/>
</dbReference>
<evidence type="ECO:0000259" key="2">
    <source>
        <dbReference type="Pfam" id="PF16979"/>
    </source>
</evidence>
<dbReference type="GO" id="GO:0005737">
    <property type="term" value="C:cytoplasm"/>
    <property type="evidence" value="ECO:0007669"/>
    <property type="project" value="TreeGrafter"/>
</dbReference>
<proteinExistence type="predicted"/>
<evidence type="ECO:0000313" key="5">
    <source>
        <dbReference type="Proteomes" id="UP000092321"/>
    </source>
</evidence>